<sequence length="116" mass="13145">MDNRNVIFRSSCGANAQRIADDAVSDNVDPHNPIADVISYQSQLEKIRLKKEKRRLESENQSLKEEITCKQCHKHEIEMVFLPCGHVITCESCGTKARICFSCKQVIKGIAKFYSA</sequence>
<dbReference type="Gene3D" id="3.30.40.10">
    <property type="entry name" value="Zinc/RING finger domain, C3HC4 (zinc finger)"/>
    <property type="match status" value="1"/>
</dbReference>
<dbReference type="AlphaFoldDB" id="A0A9D4JIW6"/>
<dbReference type="SUPFAM" id="SSF57850">
    <property type="entry name" value="RING/U-box"/>
    <property type="match status" value="1"/>
</dbReference>
<comment type="caution">
    <text evidence="2">The sequence shown here is derived from an EMBL/GenBank/DDBJ whole genome shotgun (WGS) entry which is preliminary data.</text>
</comment>
<protein>
    <recommendedName>
        <fullName evidence="4">RING-type domain-containing protein</fullName>
    </recommendedName>
</protein>
<name>A0A9D4JIW6_DREPO</name>
<dbReference type="Pfam" id="PF13920">
    <property type="entry name" value="zf-C3HC4_3"/>
    <property type="match status" value="1"/>
</dbReference>
<reference evidence="2" key="2">
    <citation type="submission" date="2020-11" db="EMBL/GenBank/DDBJ databases">
        <authorList>
            <person name="McCartney M.A."/>
            <person name="Auch B."/>
            <person name="Kono T."/>
            <person name="Mallez S."/>
            <person name="Becker A."/>
            <person name="Gohl D.M."/>
            <person name="Silverstein K.A.T."/>
            <person name="Koren S."/>
            <person name="Bechman K.B."/>
            <person name="Herman A."/>
            <person name="Abrahante J.E."/>
            <person name="Garbe J."/>
        </authorList>
    </citation>
    <scope>NUCLEOTIDE SEQUENCE</scope>
    <source>
        <strain evidence="2">Duluth1</strain>
        <tissue evidence="2">Whole animal</tissue>
    </source>
</reference>
<feature type="coiled-coil region" evidence="1">
    <location>
        <begin position="46"/>
        <end position="73"/>
    </location>
</feature>
<organism evidence="2 3">
    <name type="scientific">Dreissena polymorpha</name>
    <name type="common">Zebra mussel</name>
    <name type="synonym">Mytilus polymorpha</name>
    <dbReference type="NCBI Taxonomy" id="45954"/>
    <lineage>
        <taxon>Eukaryota</taxon>
        <taxon>Metazoa</taxon>
        <taxon>Spiralia</taxon>
        <taxon>Lophotrochozoa</taxon>
        <taxon>Mollusca</taxon>
        <taxon>Bivalvia</taxon>
        <taxon>Autobranchia</taxon>
        <taxon>Heteroconchia</taxon>
        <taxon>Euheterodonta</taxon>
        <taxon>Imparidentia</taxon>
        <taxon>Neoheterodontei</taxon>
        <taxon>Myida</taxon>
        <taxon>Dreissenoidea</taxon>
        <taxon>Dreissenidae</taxon>
        <taxon>Dreissena</taxon>
    </lineage>
</organism>
<proteinExistence type="predicted"/>
<dbReference type="EMBL" id="JAIWYP010000006">
    <property type="protein sequence ID" value="KAH3810393.1"/>
    <property type="molecule type" value="Genomic_DNA"/>
</dbReference>
<dbReference type="Proteomes" id="UP000828390">
    <property type="component" value="Unassembled WGS sequence"/>
</dbReference>
<evidence type="ECO:0000256" key="1">
    <source>
        <dbReference type="SAM" id="Coils"/>
    </source>
</evidence>
<accession>A0A9D4JIW6</accession>
<evidence type="ECO:0000313" key="2">
    <source>
        <dbReference type="EMBL" id="KAH3810393.1"/>
    </source>
</evidence>
<gene>
    <name evidence="2" type="ORF">DPMN_138785</name>
</gene>
<evidence type="ECO:0000313" key="3">
    <source>
        <dbReference type="Proteomes" id="UP000828390"/>
    </source>
</evidence>
<keyword evidence="1" id="KW-0175">Coiled coil</keyword>
<reference evidence="2" key="1">
    <citation type="journal article" date="2019" name="bioRxiv">
        <title>The Genome of the Zebra Mussel, Dreissena polymorpha: A Resource for Invasive Species Research.</title>
        <authorList>
            <person name="McCartney M.A."/>
            <person name="Auch B."/>
            <person name="Kono T."/>
            <person name="Mallez S."/>
            <person name="Zhang Y."/>
            <person name="Obille A."/>
            <person name="Becker A."/>
            <person name="Abrahante J.E."/>
            <person name="Garbe J."/>
            <person name="Badalamenti J.P."/>
            <person name="Herman A."/>
            <person name="Mangelson H."/>
            <person name="Liachko I."/>
            <person name="Sullivan S."/>
            <person name="Sone E.D."/>
            <person name="Koren S."/>
            <person name="Silverstein K.A.T."/>
            <person name="Beckman K.B."/>
            <person name="Gohl D.M."/>
        </authorList>
    </citation>
    <scope>NUCLEOTIDE SEQUENCE</scope>
    <source>
        <strain evidence="2">Duluth1</strain>
        <tissue evidence="2">Whole animal</tissue>
    </source>
</reference>
<keyword evidence="3" id="KW-1185">Reference proteome</keyword>
<evidence type="ECO:0008006" key="4">
    <source>
        <dbReference type="Google" id="ProtNLM"/>
    </source>
</evidence>
<dbReference type="InterPro" id="IPR013083">
    <property type="entry name" value="Znf_RING/FYVE/PHD"/>
</dbReference>